<dbReference type="InterPro" id="IPR006121">
    <property type="entry name" value="HMA_dom"/>
</dbReference>
<dbReference type="KEGG" id="clw:CLAC_00735"/>
<dbReference type="RefSeq" id="WP_053411282.1">
    <property type="nucleotide sequence ID" value="NZ_CP006841.1"/>
</dbReference>
<dbReference type="SUPFAM" id="SSF55008">
    <property type="entry name" value="HMA, heavy metal-associated domain"/>
    <property type="match status" value="1"/>
</dbReference>
<evidence type="ECO:0000313" key="3">
    <source>
        <dbReference type="Proteomes" id="UP000058446"/>
    </source>
</evidence>
<dbReference type="PATRIC" id="fig|1408189.4.peg.146"/>
<gene>
    <name evidence="2" type="ORF">CLAC_00735</name>
</gene>
<dbReference type="Proteomes" id="UP000058446">
    <property type="component" value="Chromosome"/>
</dbReference>
<dbReference type="EMBL" id="CP006841">
    <property type="protein sequence ID" value="ALA66500.1"/>
    <property type="molecule type" value="Genomic_DNA"/>
</dbReference>
<dbReference type="GO" id="GO:0046872">
    <property type="term" value="F:metal ion binding"/>
    <property type="evidence" value="ECO:0007669"/>
    <property type="project" value="InterPro"/>
</dbReference>
<dbReference type="AlphaFoldDB" id="A0A0K2GXI8"/>
<name>A0A0K2GXI8_9CORY</name>
<accession>A0A0K2GXI8</accession>
<dbReference type="Pfam" id="PF00403">
    <property type="entry name" value="HMA"/>
    <property type="match status" value="1"/>
</dbReference>
<sequence length="69" mass="7235">MATQTFTVTGMTCGHCEASVREEVSELPGLKDIEVDRSRNFLSVSSDGAIDADAVVAAVEEAGYQAIAN</sequence>
<dbReference type="STRING" id="1408189.CLAC_00735"/>
<protein>
    <submittedName>
        <fullName evidence="2">Copper chaperone</fullName>
    </submittedName>
</protein>
<dbReference type="Gene3D" id="3.30.70.100">
    <property type="match status" value="1"/>
</dbReference>
<dbReference type="PROSITE" id="PS50846">
    <property type="entry name" value="HMA_2"/>
    <property type="match status" value="1"/>
</dbReference>
<dbReference type="CDD" id="cd00371">
    <property type="entry name" value="HMA"/>
    <property type="match status" value="1"/>
</dbReference>
<organism evidence="2 3">
    <name type="scientific">Corynebacterium lactis RW2-5</name>
    <dbReference type="NCBI Taxonomy" id="1408189"/>
    <lineage>
        <taxon>Bacteria</taxon>
        <taxon>Bacillati</taxon>
        <taxon>Actinomycetota</taxon>
        <taxon>Actinomycetes</taxon>
        <taxon>Mycobacteriales</taxon>
        <taxon>Corynebacteriaceae</taxon>
        <taxon>Corynebacterium</taxon>
    </lineage>
</organism>
<evidence type="ECO:0000313" key="2">
    <source>
        <dbReference type="EMBL" id="ALA66500.1"/>
    </source>
</evidence>
<evidence type="ECO:0000259" key="1">
    <source>
        <dbReference type="PROSITE" id="PS50846"/>
    </source>
</evidence>
<reference evidence="2 3" key="1">
    <citation type="submission" date="2013-10" db="EMBL/GenBank/DDBJ databases">
        <title>Complete genome sequence of Corynebacterium lactis DSM 45799(T), isolated from raw cow milk.</title>
        <authorList>
            <person name="Ruckert C."/>
            <person name="Albersmeier A."/>
            <person name="Lipski A."/>
            <person name="Kalinowski J."/>
        </authorList>
    </citation>
    <scope>NUCLEOTIDE SEQUENCE [LARGE SCALE GENOMIC DNA]</scope>
    <source>
        <strain evidence="2 3">RW2-5</strain>
    </source>
</reference>
<proteinExistence type="predicted"/>
<keyword evidence="3" id="KW-1185">Reference proteome</keyword>
<dbReference type="OrthoDB" id="9813965at2"/>
<dbReference type="InterPro" id="IPR036163">
    <property type="entry name" value="HMA_dom_sf"/>
</dbReference>
<feature type="domain" description="HMA" evidence="1">
    <location>
        <begin position="2"/>
        <end position="67"/>
    </location>
</feature>